<feature type="DNA-binding region" description="H-T-H motif" evidence="4">
    <location>
        <begin position="32"/>
        <end position="51"/>
    </location>
</feature>
<evidence type="ECO:0000313" key="6">
    <source>
        <dbReference type="EMBL" id="WYY08487.1"/>
    </source>
</evidence>
<dbReference type="Proteomes" id="UP001479933">
    <property type="component" value="Chromosome"/>
</dbReference>
<sequence>MARRRLSVDERRAEIIAVATEAIATDGYSSLSLREMARRAGMSTPGLIRYFPTMEDLLVAVLETRDAHEAPRIAVDTSSLLAAIDSILDHYRPQAERSLAFDLLEGEALNPSHPAHDYFARRNARTVGELWPLIEREFLNPEGVAALITLLLGGARLRVLHDPSTAFVDGWPTIRAVIDTLPRRPDFSSRPSH</sequence>
<keyword evidence="2 4" id="KW-0238">DNA-binding</keyword>
<evidence type="ECO:0000256" key="1">
    <source>
        <dbReference type="ARBA" id="ARBA00023015"/>
    </source>
</evidence>
<protein>
    <submittedName>
        <fullName evidence="6">Helix-turn-helix domain-containing protein</fullName>
    </submittedName>
</protein>
<dbReference type="InterPro" id="IPR009057">
    <property type="entry name" value="Homeodomain-like_sf"/>
</dbReference>
<reference evidence="6 7" key="1">
    <citation type="journal article" date="2023" name="Virus Evol.">
        <title>Computational host range prediction-The good, the bad, and the ugly.</title>
        <authorList>
            <person name="Howell A.A."/>
            <person name="Versoza C.J."/>
            <person name="Pfeifer S.P."/>
        </authorList>
    </citation>
    <scope>NUCLEOTIDE SEQUENCE [LARGE SCALE GENOMIC DNA]</scope>
    <source>
        <strain evidence="6 7">1610/1b</strain>
    </source>
</reference>
<dbReference type="InterPro" id="IPR050109">
    <property type="entry name" value="HTH-type_TetR-like_transc_reg"/>
</dbReference>
<accession>A0ABZ2U4B5</accession>
<dbReference type="PANTHER" id="PTHR30055:SF234">
    <property type="entry name" value="HTH-TYPE TRANSCRIPTIONAL REGULATOR BETI"/>
    <property type="match status" value="1"/>
</dbReference>
<dbReference type="PROSITE" id="PS50977">
    <property type="entry name" value="HTH_TETR_2"/>
    <property type="match status" value="1"/>
</dbReference>
<evidence type="ECO:0000256" key="2">
    <source>
        <dbReference type="ARBA" id="ARBA00023125"/>
    </source>
</evidence>
<dbReference type="EMBL" id="CP136137">
    <property type="protein sequence ID" value="WYY08487.1"/>
    <property type="molecule type" value="Genomic_DNA"/>
</dbReference>
<dbReference type="RefSeq" id="WP_066169095.1">
    <property type="nucleotide sequence ID" value="NZ_CP136137.1"/>
</dbReference>
<name>A0ABZ2U4B5_9ACTN</name>
<proteinExistence type="predicted"/>
<dbReference type="PANTHER" id="PTHR30055">
    <property type="entry name" value="HTH-TYPE TRANSCRIPTIONAL REGULATOR RUTR"/>
    <property type="match status" value="1"/>
</dbReference>
<organism evidence="6 7">
    <name type="scientific">Gordonia hydrophobica</name>
    <dbReference type="NCBI Taxonomy" id="40516"/>
    <lineage>
        <taxon>Bacteria</taxon>
        <taxon>Bacillati</taxon>
        <taxon>Actinomycetota</taxon>
        <taxon>Actinomycetes</taxon>
        <taxon>Mycobacteriales</taxon>
        <taxon>Gordoniaceae</taxon>
        <taxon>Gordonia</taxon>
    </lineage>
</organism>
<gene>
    <name evidence="6" type="ORF">RVF87_05270</name>
</gene>
<dbReference type="Pfam" id="PF00440">
    <property type="entry name" value="TetR_N"/>
    <property type="match status" value="1"/>
</dbReference>
<dbReference type="InterPro" id="IPR001647">
    <property type="entry name" value="HTH_TetR"/>
</dbReference>
<keyword evidence="3" id="KW-0804">Transcription</keyword>
<keyword evidence="7" id="KW-1185">Reference proteome</keyword>
<evidence type="ECO:0000256" key="3">
    <source>
        <dbReference type="ARBA" id="ARBA00023163"/>
    </source>
</evidence>
<feature type="domain" description="HTH tetR-type" evidence="5">
    <location>
        <begin position="9"/>
        <end position="69"/>
    </location>
</feature>
<dbReference type="Gene3D" id="1.10.357.10">
    <property type="entry name" value="Tetracycline Repressor, domain 2"/>
    <property type="match status" value="1"/>
</dbReference>
<evidence type="ECO:0000259" key="5">
    <source>
        <dbReference type="PROSITE" id="PS50977"/>
    </source>
</evidence>
<dbReference type="SUPFAM" id="SSF46689">
    <property type="entry name" value="Homeodomain-like"/>
    <property type="match status" value="1"/>
</dbReference>
<evidence type="ECO:0000313" key="7">
    <source>
        <dbReference type="Proteomes" id="UP001479933"/>
    </source>
</evidence>
<evidence type="ECO:0000256" key="4">
    <source>
        <dbReference type="PROSITE-ProRule" id="PRU00335"/>
    </source>
</evidence>
<keyword evidence="1" id="KW-0805">Transcription regulation</keyword>